<dbReference type="InterPro" id="IPR036388">
    <property type="entry name" value="WH-like_DNA-bd_sf"/>
</dbReference>
<dbReference type="InterPro" id="IPR000835">
    <property type="entry name" value="HTH_MarR-typ"/>
</dbReference>
<comment type="caution">
    <text evidence="2">The sequence shown here is derived from an EMBL/GenBank/DDBJ whole genome shotgun (WGS) entry which is preliminary data.</text>
</comment>
<dbReference type="RefSeq" id="WP_188165523.1">
    <property type="nucleotide sequence ID" value="NZ_JACVVX010000004.1"/>
</dbReference>
<dbReference type="PROSITE" id="PS50995">
    <property type="entry name" value="HTH_MARR_2"/>
    <property type="match status" value="1"/>
</dbReference>
<gene>
    <name evidence="2" type="ORF">ICI42_15800</name>
</gene>
<keyword evidence="3" id="KW-1185">Reference proteome</keyword>
<dbReference type="SMART" id="SM00347">
    <property type="entry name" value="HTH_MARR"/>
    <property type="match status" value="1"/>
</dbReference>
<dbReference type="GO" id="GO:0003700">
    <property type="term" value="F:DNA-binding transcription factor activity"/>
    <property type="evidence" value="ECO:0007669"/>
    <property type="project" value="InterPro"/>
</dbReference>
<protein>
    <submittedName>
        <fullName evidence="2">MarR family transcriptional regulator</fullName>
    </submittedName>
</protein>
<reference evidence="2" key="1">
    <citation type="submission" date="2020-09" db="EMBL/GenBank/DDBJ databases">
        <title>Genome seq and assembly of Tianweitania sp.</title>
        <authorList>
            <person name="Chhetri G."/>
        </authorList>
    </citation>
    <scope>NUCLEOTIDE SEQUENCE</scope>
    <source>
        <strain evidence="2">Rool2</strain>
    </source>
</reference>
<dbReference type="EMBL" id="JACVVX010000004">
    <property type="protein sequence ID" value="MBD0416120.1"/>
    <property type="molecule type" value="Genomic_DNA"/>
</dbReference>
<dbReference type="Pfam" id="PF12802">
    <property type="entry name" value="MarR_2"/>
    <property type="match status" value="1"/>
</dbReference>
<dbReference type="Proteomes" id="UP000643405">
    <property type="component" value="Unassembled WGS sequence"/>
</dbReference>
<dbReference type="InterPro" id="IPR039422">
    <property type="entry name" value="MarR/SlyA-like"/>
</dbReference>
<evidence type="ECO:0000313" key="2">
    <source>
        <dbReference type="EMBL" id="MBD0416120.1"/>
    </source>
</evidence>
<organism evidence="2 3">
    <name type="scientific">Oryzicola mucosus</name>
    <dbReference type="NCBI Taxonomy" id="2767425"/>
    <lineage>
        <taxon>Bacteria</taxon>
        <taxon>Pseudomonadati</taxon>
        <taxon>Pseudomonadota</taxon>
        <taxon>Alphaproteobacteria</taxon>
        <taxon>Hyphomicrobiales</taxon>
        <taxon>Phyllobacteriaceae</taxon>
        <taxon>Oryzicola</taxon>
    </lineage>
</organism>
<dbReference type="Gene3D" id="1.10.10.10">
    <property type="entry name" value="Winged helix-like DNA-binding domain superfamily/Winged helix DNA-binding domain"/>
    <property type="match status" value="1"/>
</dbReference>
<evidence type="ECO:0000259" key="1">
    <source>
        <dbReference type="PROSITE" id="PS50995"/>
    </source>
</evidence>
<proteinExistence type="predicted"/>
<name>A0A8J6Q4L1_9HYPH</name>
<dbReference type="PANTHER" id="PTHR33164">
    <property type="entry name" value="TRANSCRIPTIONAL REGULATOR, MARR FAMILY"/>
    <property type="match status" value="1"/>
</dbReference>
<feature type="domain" description="HTH marR-type" evidence="1">
    <location>
        <begin position="16"/>
        <end position="154"/>
    </location>
</feature>
<sequence>MENHEPVEDVIAALGYLCLGTRFKRLGERLQAETVSIVSAQSGSVPPSQLPFLAAIDRLGPLTVGEMAQAIGITQPGATKTLLHLAKLGLVDMSQSREDRRVRVATLTATGQDLVAQSKASVWKQVDAAARELCKGLSGTLLDQLDTIEQRLAEKPLREWGKP</sequence>
<evidence type="ECO:0000313" key="3">
    <source>
        <dbReference type="Proteomes" id="UP000643405"/>
    </source>
</evidence>
<dbReference type="SUPFAM" id="SSF46785">
    <property type="entry name" value="Winged helix' DNA-binding domain"/>
    <property type="match status" value="1"/>
</dbReference>
<dbReference type="AlphaFoldDB" id="A0A8J6Q4L1"/>
<accession>A0A8J6Q4L1</accession>
<dbReference type="GO" id="GO:0006950">
    <property type="term" value="P:response to stress"/>
    <property type="evidence" value="ECO:0007669"/>
    <property type="project" value="TreeGrafter"/>
</dbReference>
<dbReference type="PANTHER" id="PTHR33164:SF43">
    <property type="entry name" value="HTH-TYPE TRANSCRIPTIONAL REPRESSOR YETL"/>
    <property type="match status" value="1"/>
</dbReference>
<dbReference type="PRINTS" id="PR00598">
    <property type="entry name" value="HTHMARR"/>
</dbReference>
<dbReference type="InterPro" id="IPR036390">
    <property type="entry name" value="WH_DNA-bd_sf"/>
</dbReference>